<feature type="transmembrane region" description="Helical" evidence="5">
    <location>
        <begin position="15"/>
        <end position="33"/>
    </location>
</feature>
<accession>A0ABV7YPF7</accession>
<sequence length="404" mass="40996">MSATPPWRAPVRRRFPLAVYFLLHGFVPAHWMIRIPDLKDQVGASGTTLGIVLLVGTIGYLAMTPVAARLTVRYGTRPMILLGGGLLCLAVVPPALATTPWLLGATLVAIGATQAVFQVAVNSAGVEVEAALGRSVMPTLHGLYSLGALGGAVVGGFVSGLAPLPHFALMAVLGLVTVAAFGPMLARSPGSTAVVRPKVEGWRRTPHLVVILLFGVVGLCTAWGEFAANNWTTLHVREELGASASVAAYVFAAYSCAITAGRFVGSRVIRLVGTTPVLTGGFLLAAVGMLLAAWSSRLGGGLPLAIAGYVALGLGLANAFPIAIARAGAIGGPTGISRVTVFTAGGILGQAPVIGFLADNLGLPAALSTVSLFALLAAGVALALHRHSTYAPAPVAANASRTSG</sequence>
<feature type="transmembrane region" description="Helical" evidence="5">
    <location>
        <begin position="102"/>
        <end position="121"/>
    </location>
</feature>
<dbReference type="PANTHER" id="PTHR23514:SF13">
    <property type="entry name" value="INNER MEMBRANE PROTEIN YBJJ"/>
    <property type="match status" value="1"/>
</dbReference>
<dbReference type="RefSeq" id="WP_205119449.1">
    <property type="nucleotide sequence ID" value="NZ_JAFBCM010000001.1"/>
</dbReference>
<reference evidence="7" key="1">
    <citation type="journal article" date="2019" name="Int. J. Syst. Evol. Microbiol.">
        <title>The Global Catalogue of Microorganisms (GCM) 10K type strain sequencing project: providing services to taxonomists for standard genome sequencing and annotation.</title>
        <authorList>
            <consortium name="The Broad Institute Genomics Platform"/>
            <consortium name="The Broad Institute Genome Sequencing Center for Infectious Disease"/>
            <person name="Wu L."/>
            <person name="Ma J."/>
        </authorList>
    </citation>
    <scope>NUCLEOTIDE SEQUENCE [LARGE SCALE GENOMIC DNA]</scope>
    <source>
        <strain evidence="7">CGMCC 4.7241</strain>
    </source>
</reference>
<feature type="transmembrane region" description="Helical" evidence="5">
    <location>
        <begin position="339"/>
        <end position="358"/>
    </location>
</feature>
<evidence type="ECO:0000256" key="2">
    <source>
        <dbReference type="ARBA" id="ARBA00022692"/>
    </source>
</evidence>
<feature type="transmembrane region" description="Helical" evidence="5">
    <location>
        <begin position="142"/>
        <end position="161"/>
    </location>
</feature>
<keyword evidence="4 5" id="KW-0472">Membrane</keyword>
<keyword evidence="2 5" id="KW-0812">Transmembrane</keyword>
<feature type="transmembrane region" description="Helical" evidence="5">
    <location>
        <begin position="79"/>
        <end position="96"/>
    </location>
</feature>
<dbReference type="InterPro" id="IPR051788">
    <property type="entry name" value="MFS_Transporter"/>
</dbReference>
<organism evidence="6 7">
    <name type="scientific">Tenggerimyces flavus</name>
    <dbReference type="NCBI Taxonomy" id="1708749"/>
    <lineage>
        <taxon>Bacteria</taxon>
        <taxon>Bacillati</taxon>
        <taxon>Actinomycetota</taxon>
        <taxon>Actinomycetes</taxon>
        <taxon>Propionibacteriales</taxon>
        <taxon>Nocardioidaceae</taxon>
        <taxon>Tenggerimyces</taxon>
    </lineage>
</organism>
<comment type="subcellular location">
    <subcellularLocation>
        <location evidence="1">Membrane</location>
        <topology evidence="1">Multi-pass membrane protein</topology>
    </subcellularLocation>
</comment>
<evidence type="ECO:0000256" key="1">
    <source>
        <dbReference type="ARBA" id="ARBA00004141"/>
    </source>
</evidence>
<dbReference type="PANTHER" id="PTHR23514">
    <property type="entry name" value="BYPASS OF STOP CODON PROTEIN 6"/>
    <property type="match status" value="1"/>
</dbReference>
<comment type="caution">
    <text evidence="6">The sequence shown here is derived from an EMBL/GenBank/DDBJ whole genome shotgun (WGS) entry which is preliminary data.</text>
</comment>
<dbReference type="Pfam" id="PF07690">
    <property type="entry name" value="MFS_1"/>
    <property type="match status" value="1"/>
</dbReference>
<dbReference type="CDD" id="cd17393">
    <property type="entry name" value="MFS_MosC_like"/>
    <property type="match status" value="1"/>
</dbReference>
<proteinExistence type="predicted"/>
<dbReference type="Gene3D" id="1.20.1250.20">
    <property type="entry name" value="MFS general substrate transporter like domains"/>
    <property type="match status" value="2"/>
</dbReference>
<dbReference type="EMBL" id="JBHRZH010000058">
    <property type="protein sequence ID" value="MFC3766759.1"/>
    <property type="molecule type" value="Genomic_DNA"/>
</dbReference>
<evidence type="ECO:0000256" key="4">
    <source>
        <dbReference type="ARBA" id="ARBA00023136"/>
    </source>
</evidence>
<name>A0ABV7YPF7_9ACTN</name>
<evidence type="ECO:0000256" key="5">
    <source>
        <dbReference type="SAM" id="Phobius"/>
    </source>
</evidence>
<protein>
    <submittedName>
        <fullName evidence="6">MFS transporter</fullName>
    </submittedName>
</protein>
<feature type="transmembrane region" description="Helical" evidence="5">
    <location>
        <begin position="45"/>
        <end position="67"/>
    </location>
</feature>
<feature type="transmembrane region" description="Helical" evidence="5">
    <location>
        <begin position="246"/>
        <end position="265"/>
    </location>
</feature>
<keyword evidence="3 5" id="KW-1133">Transmembrane helix</keyword>
<evidence type="ECO:0000313" key="7">
    <source>
        <dbReference type="Proteomes" id="UP001595699"/>
    </source>
</evidence>
<dbReference type="InterPro" id="IPR036259">
    <property type="entry name" value="MFS_trans_sf"/>
</dbReference>
<evidence type="ECO:0000256" key="3">
    <source>
        <dbReference type="ARBA" id="ARBA00022989"/>
    </source>
</evidence>
<feature type="transmembrane region" description="Helical" evidence="5">
    <location>
        <begin position="277"/>
        <end position="294"/>
    </location>
</feature>
<dbReference type="InterPro" id="IPR011701">
    <property type="entry name" value="MFS"/>
</dbReference>
<dbReference type="SUPFAM" id="SSF103473">
    <property type="entry name" value="MFS general substrate transporter"/>
    <property type="match status" value="1"/>
</dbReference>
<keyword evidence="7" id="KW-1185">Reference proteome</keyword>
<feature type="transmembrane region" description="Helical" evidence="5">
    <location>
        <begin position="207"/>
        <end position="226"/>
    </location>
</feature>
<evidence type="ECO:0000313" key="6">
    <source>
        <dbReference type="EMBL" id="MFC3766759.1"/>
    </source>
</evidence>
<feature type="transmembrane region" description="Helical" evidence="5">
    <location>
        <begin position="306"/>
        <end position="327"/>
    </location>
</feature>
<feature type="transmembrane region" description="Helical" evidence="5">
    <location>
        <begin position="364"/>
        <end position="384"/>
    </location>
</feature>
<feature type="transmembrane region" description="Helical" evidence="5">
    <location>
        <begin position="167"/>
        <end position="186"/>
    </location>
</feature>
<gene>
    <name evidence="6" type="ORF">ACFOUW_38440</name>
</gene>
<dbReference type="Proteomes" id="UP001595699">
    <property type="component" value="Unassembled WGS sequence"/>
</dbReference>